<dbReference type="RefSeq" id="WP_108580291.1">
    <property type="nucleotide sequence ID" value="NZ_CP026952.1"/>
</dbReference>
<keyword evidence="5" id="KW-0472">Membrane</keyword>
<gene>
    <name evidence="6" type="ORF">C3E78_16515</name>
</gene>
<organism evidence="6 7">
    <name type="scientific">Aeromicrobium chenweiae</name>
    <dbReference type="NCBI Taxonomy" id="2079793"/>
    <lineage>
        <taxon>Bacteria</taxon>
        <taxon>Bacillati</taxon>
        <taxon>Actinomycetota</taxon>
        <taxon>Actinomycetes</taxon>
        <taxon>Propionibacteriales</taxon>
        <taxon>Nocardioidaceae</taxon>
        <taxon>Aeromicrobium</taxon>
    </lineage>
</organism>
<comment type="subcellular location">
    <subcellularLocation>
        <location evidence="1">Membrane</location>
        <topology evidence="1">Multi-pass membrane protein</topology>
    </subcellularLocation>
</comment>
<dbReference type="KEGG" id="aez:C3E78_16515"/>
<dbReference type="Proteomes" id="UP000244384">
    <property type="component" value="Chromosome"/>
</dbReference>
<keyword evidence="2" id="KW-0813">Transport</keyword>
<dbReference type="EMBL" id="CP026952">
    <property type="protein sequence ID" value="AWB93686.1"/>
    <property type="molecule type" value="Genomic_DNA"/>
</dbReference>
<accession>A0A2S0WQS3</accession>
<sequence>MRRTLGTVTSIAVAFSAGGVSAGVYSLFGFSLGSAGPAFLWGWVLVGLGTFLLCIMWSELSSHYPLAGVMYEWPRKISSAAASWWVGWVYLFAMMFQLAGIYFILPAVMFPGAPEPAGPVVLADQLEARPEAAS</sequence>
<keyword evidence="3" id="KW-0812">Transmembrane</keyword>
<evidence type="ECO:0000256" key="4">
    <source>
        <dbReference type="ARBA" id="ARBA00022989"/>
    </source>
</evidence>
<evidence type="ECO:0000313" key="7">
    <source>
        <dbReference type="Proteomes" id="UP000244384"/>
    </source>
</evidence>
<evidence type="ECO:0000256" key="3">
    <source>
        <dbReference type="ARBA" id="ARBA00022692"/>
    </source>
</evidence>
<evidence type="ECO:0000256" key="1">
    <source>
        <dbReference type="ARBA" id="ARBA00004141"/>
    </source>
</evidence>
<keyword evidence="4" id="KW-1133">Transmembrane helix</keyword>
<name>A0A2S0WQS3_9ACTN</name>
<dbReference type="InterPro" id="IPR004841">
    <property type="entry name" value="AA-permease/SLC12A_dom"/>
</dbReference>
<evidence type="ECO:0000313" key="6">
    <source>
        <dbReference type="EMBL" id="AWB93686.1"/>
    </source>
</evidence>
<evidence type="ECO:0000256" key="2">
    <source>
        <dbReference type="ARBA" id="ARBA00022448"/>
    </source>
</evidence>
<proteinExistence type="predicted"/>
<dbReference type="Pfam" id="PF00324">
    <property type="entry name" value="AA_permease"/>
    <property type="match status" value="1"/>
</dbReference>
<dbReference type="OrthoDB" id="8274074at2"/>
<accession>A0A5F2EQY4</accession>
<dbReference type="GO" id="GO:0022857">
    <property type="term" value="F:transmembrane transporter activity"/>
    <property type="evidence" value="ECO:0007669"/>
    <property type="project" value="UniProtKB-ARBA"/>
</dbReference>
<dbReference type="GO" id="GO:0016020">
    <property type="term" value="C:membrane"/>
    <property type="evidence" value="ECO:0007669"/>
    <property type="project" value="UniProtKB-SubCell"/>
</dbReference>
<dbReference type="Gene3D" id="1.20.1740.10">
    <property type="entry name" value="Amino acid/polyamine transporter I"/>
    <property type="match status" value="1"/>
</dbReference>
<keyword evidence="7" id="KW-1185">Reference proteome</keyword>
<reference evidence="7" key="1">
    <citation type="submission" date="2018-01" db="EMBL/GenBank/DDBJ databases">
        <authorList>
            <person name="Li J."/>
        </authorList>
    </citation>
    <scope>NUCLEOTIDE SEQUENCE [LARGE SCALE GENOMIC DNA]</scope>
    <source>
        <strain evidence="7">592</strain>
    </source>
</reference>
<dbReference type="AlphaFoldDB" id="A0A2S0WQS3"/>
<protein>
    <submittedName>
        <fullName evidence="6">Uncharacterized protein</fullName>
    </submittedName>
</protein>
<evidence type="ECO:0000256" key="5">
    <source>
        <dbReference type="ARBA" id="ARBA00023136"/>
    </source>
</evidence>
<dbReference type="PANTHER" id="PTHR45649">
    <property type="entry name" value="AMINO-ACID PERMEASE BAT1"/>
    <property type="match status" value="1"/>
</dbReference>
<dbReference type="PANTHER" id="PTHR45649:SF26">
    <property type="entry name" value="OS04G0435100 PROTEIN"/>
    <property type="match status" value="1"/>
</dbReference>